<dbReference type="Proteomes" id="UP000091956">
    <property type="component" value="Unassembled WGS sequence"/>
</dbReference>
<dbReference type="Gene3D" id="3.40.50.880">
    <property type="match status" value="1"/>
</dbReference>
<name>A0A1B8G927_9PEZI</name>
<evidence type="ECO:0008006" key="4">
    <source>
        <dbReference type="Google" id="ProtNLM"/>
    </source>
</evidence>
<dbReference type="InterPro" id="IPR029062">
    <property type="entry name" value="Class_I_gatase-like"/>
</dbReference>
<reference evidence="3" key="2">
    <citation type="journal article" date="2018" name="Nat. Commun.">
        <title>Extreme sensitivity to ultraviolet light in the fungal pathogen causing white-nose syndrome of bats.</title>
        <authorList>
            <person name="Palmer J.M."/>
            <person name="Drees K.P."/>
            <person name="Foster J.T."/>
            <person name="Lindner D.L."/>
        </authorList>
    </citation>
    <scope>NUCLEOTIDE SEQUENCE [LARGE SCALE GENOMIC DNA]</scope>
    <source>
        <strain evidence="3">UAMH 10579</strain>
    </source>
</reference>
<protein>
    <recommendedName>
        <fullName evidence="4">Glycoside hydrolase family 2</fullName>
    </recommendedName>
</protein>
<dbReference type="EMBL" id="KV460269">
    <property type="protein sequence ID" value="OBT92336.1"/>
    <property type="molecule type" value="Genomic_DNA"/>
</dbReference>
<sequence>MAPSVAQLPEQIPTSKLPTSPASTSFNLFPQSRLPFSPSLFANPTSEYRGTPLWSWNTKLDLDQLLRQIDHMEEMGLGGFHMHSRVGLDTEYMGEEFMHMVKKCVERAKEKGMLAWLYDEDRWPSGAAGGLVTKDEDKFRSRHMLITPWKYGDPNRPDQAEENHSCSAVASRSELGFLAARYSIILDKDGFLVESRRLEDSEEDFEGVWYAYVETNPPSEWFNGSYYVDTLSAPAMQRFVDLTYEPYKKAVGGEFGKTVPAIFTDEPQFALKNQLKLAHGKRDIFLPWTLDLPHTYQDAYSSNLLDFLPEVVWDTKGPSKTRYNYHDHVCTRFVTSFIDLLGNWCSTNGIALTGHMMKEASLRSQTSSLGEAMRCYRNMHLPGIDLLCDRREFTTAKQAQSVSRQYGRCGVLSEIYGVTNWTFTFEGHKGCGDWQAALGINVRAHHLAWVTMAGEAKRDYPAAIGYQSPWYKEYPLIENHFARVNTALTRGTPVVRVAVIHPVESFWLSFGPNETSVDQDERDRQFSDLTDWLCYGLVDFDFISESLLPEQNPRTENGKLCVGVQQYDVVIVPNLRTIRSTTLQILEDFAKGSGRVIVAGSDPSLVDVEASLQPKSLSAARVPFTRLDILRELETVRDVKIVLDTGMEADKLLYQMRADGEEGYLFICNTDRVKPSKCRVDIRGAWSATLLDTFSGKSYSFKTDVVEGWTRFHHHFDGCASLLLRLYPVTHEPCLSALEIPAWTVSHELVDCAASLSEPNVLLLDIASHKLNNDVDWEAPEEILRIDNIARENLGLRQKKDAFAQPWTTPKSAPTNTISLRFNFTSTVDVRGAHLALENAAIATISLDGAPVVASSSGYWVDESISTIPLPPIPAGSHELILSLPFGPATNLERVYILGEFGVDLRGRKATIVPLVLDKLAVGDYTRQGLPFYVGNVHYDFTLRVEGPRPQRTAIQVPRFVAPLLAVQLDGRDVGAIAFQPHTLDLGELSAGEYKLQITAYGNRDHAFGALHLPEGLTKWYGPDAFRTAGEWWSYEYTIREMGVLTAVRVLMTDEKAAAGKGWDRGSIKGYL</sequence>
<evidence type="ECO:0000313" key="3">
    <source>
        <dbReference type="Proteomes" id="UP000091956"/>
    </source>
</evidence>
<accession>A0A1B8G927</accession>
<dbReference type="AlphaFoldDB" id="A0A1B8G927"/>
<dbReference type="OrthoDB" id="2579248at2759"/>
<dbReference type="InterPro" id="IPR053161">
    <property type="entry name" value="Ulvan_degrading_GH"/>
</dbReference>
<dbReference type="CDD" id="cd03143">
    <property type="entry name" value="A4_beta-galactosidase_middle_domain"/>
    <property type="match status" value="1"/>
</dbReference>
<evidence type="ECO:0000256" key="1">
    <source>
        <dbReference type="SAM" id="MobiDB-lite"/>
    </source>
</evidence>
<evidence type="ECO:0000313" key="2">
    <source>
        <dbReference type="EMBL" id="OBT92336.1"/>
    </source>
</evidence>
<dbReference type="GeneID" id="28842778"/>
<gene>
    <name evidence="2" type="ORF">VE01_09392</name>
</gene>
<feature type="compositionally biased region" description="Polar residues" evidence="1">
    <location>
        <begin position="12"/>
        <end position="21"/>
    </location>
</feature>
<reference evidence="2 3" key="1">
    <citation type="submission" date="2016-03" db="EMBL/GenBank/DDBJ databases">
        <title>Comparative genomics of Pseudogymnoascus destructans, the fungus causing white-nose syndrome of bats.</title>
        <authorList>
            <person name="Palmer J.M."/>
            <person name="Drees K.P."/>
            <person name="Foster J.T."/>
            <person name="Lindner D.L."/>
        </authorList>
    </citation>
    <scope>NUCLEOTIDE SEQUENCE [LARGE SCALE GENOMIC DNA]</scope>
    <source>
        <strain evidence="2 3">UAMH 10579</strain>
    </source>
</reference>
<proteinExistence type="predicted"/>
<organism evidence="2 3">
    <name type="scientific">Pseudogymnoascus verrucosus</name>
    <dbReference type="NCBI Taxonomy" id="342668"/>
    <lineage>
        <taxon>Eukaryota</taxon>
        <taxon>Fungi</taxon>
        <taxon>Dikarya</taxon>
        <taxon>Ascomycota</taxon>
        <taxon>Pezizomycotina</taxon>
        <taxon>Leotiomycetes</taxon>
        <taxon>Thelebolales</taxon>
        <taxon>Thelebolaceae</taxon>
        <taxon>Pseudogymnoascus</taxon>
    </lineage>
</organism>
<dbReference type="PANTHER" id="PTHR36848:SF2">
    <property type="entry name" value="SECRETED PROTEIN"/>
    <property type="match status" value="1"/>
</dbReference>
<feature type="region of interest" description="Disordered" evidence="1">
    <location>
        <begin position="1"/>
        <end position="21"/>
    </location>
</feature>
<dbReference type="STRING" id="342668.A0A1B8G927"/>
<keyword evidence="3" id="KW-1185">Reference proteome</keyword>
<dbReference type="PANTHER" id="PTHR36848">
    <property type="entry name" value="DNA-BINDING PROTEIN (PUTATIVE SECRETED PROTEIN)-RELATED"/>
    <property type="match status" value="1"/>
</dbReference>
<dbReference type="RefSeq" id="XP_018126069.1">
    <property type="nucleotide sequence ID" value="XM_018278806.2"/>
</dbReference>